<dbReference type="Pfam" id="PF05199">
    <property type="entry name" value="GMC_oxred_C"/>
    <property type="match status" value="1"/>
</dbReference>
<dbReference type="Proteomes" id="UP000653411">
    <property type="component" value="Unassembled WGS sequence"/>
</dbReference>
<feature type="binding site" evidence="5">
    <location>
        <position position="443"/>
    </location>
    <ligand>
        <name>substrate</name>
    </ligand>
</feature>
<feature type="binding site" evidence="5">
    <location>
        <position position="217"/>
    </location>
    <ligand>
        <name>FAD</name>
        <dbReference type="ChEBI" id="CHEBI:57692"/>
    </ligand>
</feature>
<keyword evidence="4 5" id="KW-0274">FAD</keyword>
<dbReference type="GO" id="GO:0016020">
    <property type="term" value="C:membrane"/>
    <property type="evidence" value="ECO:0007669"/>
    <property type="project" value="TreeGrafter"/>
</dbReference>
<feature type="domain" description="Glucose-methanol-choline oxidoreductase N-terminal" evidence="7">
    <location>
        <begin position="78"/>
        <end position="101"/>
    </location>
</feature>
<evidence type="ECO:0000256" key="6">
    <source>
        <dbReference type="RuleBase" id="RU003968"/>
    </source>
</evidence>
<protein>
    <submittedName>
        <fullName evidence="8">Dehydrogenase</fullName>
    </submittedName>
</protein>
<evidence type="ECO:0000313" key="8">
    <source>
        <dbReference type="EMBL" id="GGN40741.1"/>
    </source>
</evidence>
<sequence length="513" mass="54199">MTHDVIVIGGGSAGCVLANRLSADPRRSVLLLEAGPDFATTAGTPADIKDATYAPYTYDWGYRSVPDAFGNEVPVPRGRVIGGSSAVNVCVAMRARPSDHDAWAAAAGPAWGYAQMLPLYQEMEHYPYGEEKYHGLGGPYRMTLGAPADLGRHAVAAQQAGARLGHPEVADFNAPGAPGFARTPLSAADGIRLSTAIGYLNPVRDRPNLRVRGETLVDRVLFRGTRARGVRLATGEEIPARHVVLSAGAYNSPAIALRSGIGDRGDLTALGIGVVADLPGVGRNLTEHPAYWNVHAAKPPEAEARSVFGSVLSVATGPDEPDFDVQILPSAAVPAGSLPEQFVPRAEHHPTGWDMVFFVSCVQPRSRGSVRLSSPDPEAAPVIDLGLYTAADDAERVADGVRLARRLARTRPLADLLADERVPGPDISDRELADTVRRAPAHYNHGSATMRMGRPGDPTAVVDADGTVRGVEGLTVADASVFPAMPRVATNVPAIVVAERIASVLRERLAPRD</sequence>
<dbReference type="GO" id="GO:0008812">
    <property type="term" value="F:choline dehydrogenase activity"/>
    <property type="evidence" value="ECO:0007669"/>
    <property type="project" value="TreeGrafter"/>
</dbReference>
<dbReference type="GO" id="GO:0050660">
    <property type="term" value="F:flavin adenine dinucleotide binding"/>
    <property type="evidence" value="ECO:0007669"/>
    <property type="project" value="InterPro"/>
</dbReference>
<feature type="binding site" evidence="5">
    <location>
        <begin position="88"/>
        <end position="91"/>
    </location>
    <ligand>
        <name>FAD</name>
        <dbReference type="ChEBI" id="CHEBI:57692"/>
    </ligand>
</feature>
<evidence type="ECO:0000256" key="2">
    <source>
        <dbReference type="ARBA" id="ARBA00010790"/>
    </source>
</evidence>
<dbReference type="InterPro" id="IPR012132">
    <property type="entry name" value="GMC_OxRdtase"/>
</dbReference>
<dbReference type="InterPro" id="IPR007867">
    <property type="entry name" value="GMC_OxRtase_C"/>
</dbReference>
<dbReference type="InterPro" id="IPR000172">
    <property type="entry name" value="GMC_OxRdtase_N"/>
</dbReference>
<evidence type="ECO:0000256" key="5">
    <source>
        <dbReference type="PIRSR" id="PIRSR000137-2"/>
    </source>
</evidence>
<evidence type="ECO:0000259" key="7">
    <source>
        <dbReference type="PROSITE" id="PS00623"/>
    </source>
</evidence>
<evidence type="ECO:0000256" key="1">
    <source>
        <dbReference type="ARBA" id="ARBA00001974"/>
    </source>
</evidence>
<dbReference type="SUPFAM" id="SSF51905">
    <property type="entry name" value="FAD/NAD(P)-binding domain"/>
    <property type="match status" value="1"/>
</dbReference>
<dbReference type="PROSITE" id="PS00623">
    <property type="entry name" value="GMC_OXRED_1"/>
    <property type="match status" value="1"/>
</dbReference>
<proteinExistence type="inferred from homology"/>
<organism evidence="8 9">
    <name type="scientific">Streptomyces fuscichromogenes</name>
    <dbReference type="NCBI Taxonomy" id="1324013"/>
    <lineage>
        <taxon>Bacteria</taxon>
        <taxon>Bacillati</taxon>
        <taxon>Actinomycetota</taxon>
        <taxon>Actinomycetes</taxon>
        <taxon>Kitasatosporales</taxon>
        <taxon>Streptomycetaceae</taxon>
        <taxon>Streptomyces</taxon>
    </lineage>
</organism>
<keyword evidence="3 6" id="KW-0285">Flavoprotein</keyword>
<dbReference type="PANTHER" id="PTHR11552:SF147">
    <property type="entry name" value="CHOLINE DEHYDROGENASE, MITOCHONDRIAL"/>
    <property type="match status" value="1"/>
</dbReference>
<evidence type="ECO:0000256" key="4">
    <source>
        <dbReference type="ARBA" id="ARBA00022827"/>
    </source>
</evidence>
<dbReference type="PIRSF" id="PIRSF000137">
    <property type="entry name" value="Alcohol_oxidase"/>
    <property type="match status" value="1"/>
</dbReference>
<dbReference type="Gene3D" id="3.50.50.60">
    <property type="entry name" value="FAD/NAD(P)-binding domain"/>
    <property type="match status" value="1"/>
</dbReference>
<keyword evidence="9" id="KW-1185">Reference proteome</keyword>
<dbReference type="InterPro" id="IPR036188">
    <property type="entry name" value="FAD/NAD-bd_sf"/>
</dbReference>
<reference evidence="8" key="1">
    <citation type="journal article" date="2014" name="Int. J. Syst. Evol. Microbiol.">
        <title>Complete genome sequence of Corynebacterium casei LMG S-19264T (=DSM 44701T), isolated from a smear-ripened cheese.</title>
        <authorList>
            <consortium name="US DOE Joint Genome Institute (JGI-PGF)"/>
            <person name="Walter F."/>
            <person name="Albersmeier A."/>
            <person name="Kalinowski J."/>
            <person name="Ruckert C."/>
        </authorList>
    </citation>
    <scope>NUCLEOTIDE SEQUENCE</scope>
    <source>
        <strain evidence="8">CGMCC 4.7110</strain>
    </source>
</reference>
<dbReference type="Gene3D" id="3.30.410.40">
    <property type="match status" value="1"/>
</dbReference>
<comment type="similarity">
    <text evidence="2 6">Belongs to the GMC oxidoreductase family.</text>
</comment>
<reference evidence="8" key="2">
    <citation type="submission" date="2020-09" db="EMBL/GenBank/DDBJ databases">
        <authorList>
            <person name="Sun Q."/>
            <person name="Zhou Y."/>
        </authorList>
    </citation>
    <scope>NUCLEOTIDE SEQUENCE</scope>
    <source>
        <strain evidence="8">CGMCC 4.7110</strain>
    </source>
</reference>
<feature type="binding site" evidence="5">
    <location>
        <position position="80"/>
    </location>
    <ligand>
        <name>FAD</name>
        <dbReference type="ChEBI" id="CHEBI:57692"/>
    </ligand>
</feature>
<dbReference type="PANTHER" id="PTHR11552">
    <property type="entry name" value="GLUCOSE-METHANOL-CHOLINE GMC OXIDOREDUCTASE"/>
    <property type="match status" value="1"/>
</dbReference>
<dbReference type="AlphaFoldDB" id="A0A917XMA1"/>
<comment type="cofactor">
    <cofactor evidence="1 5">
        <name>FAD</name>
        <dbReference type="ChEBI" id="CHEBI:57692"/>
    </cofactor>
</comment>
<evidence type="ECO:0000313" key="9">
    <source>
        <dbReference type="Proteomes" id="UP000653411"/>
    </source>
</evidence>
<dbReference type="GO" id="GO:0019285">
    <property type="term" value="P:glycine betaine biosynthetic process from choline"/>
    <property type="evidence" value="ECO:0007669"/>
    <property type="project" value="TreeGrafter"/>
</dbReference>
<accession>A0A917XMA1</accession>
<dbReference type="SUPFAM" id="SSF54373">
    <property type="entry name" value="FAD-linked reductases, C-terminal domain"/>
    <property type="match status" value="1"/>
</dbReference>
<comment type="caution">
    <text evidence="8">The sequence shown here is derived from an EMBL/GenBank/DDBJ whole genome shotgun (WGS) entry which is preliminary data.</text>
</comment>
<dbReference type="Pfam" id="PF00732">
    <property type="entry name" value="GMC_oxred_N"/>
    <property type="match status" value="1"/>
</dbReference>
<evidence type="ECO:0000256" key="3">
    <source>
        <dbReference type="ARBA" id="ARBA00022630"/>
    </source>
</evidence>
<dbReference type="EMBL" id="BMML01000032">
    <property type="protein sequence ID" value="GGN40741.1"/>
    <property type="molecule type" value="Genomic_DNA"/>
</dbReference>
<name>A0A917XMA1_9ACTN</name>
<gene>
    <name evidence="8" type="ORF">GCM10011578_088380</name>
</gene>